<gene>
    <name evidence="1" type="ORF">HPB52_020806</name>
</gene>
<keyword evidence="2" id="KW-1185">Reference proteome</keyword>
<reference evidence="1" key="1">
    <citation type="journal article" date="2020" name="Cell">
        <title>Large-Scale Comparative Analyses of Tick Genomes Elucidate Their Genetic Diversity and Vector Capacities.</title>
        <authorList>
            <consortium name="Tick Genome and Microbiome Consortium (TIGMIC)"/>
            <person name="Jia N."/>
            <person name="Wang J."/>
            <person name="Shi W."/>
            <person name="Du L."/>
            <person name="Sun Y."/>
            <person name="Zhan W."/>
            <person name="Jiang J.F."/>
            <person name="Wang Q."/>
            <person name="Zhang B."/>
            <person name="Ji P."/>
            <person name="Bell-Sakyi L."/>
            <person name="Cui X.M."/>
            <person name="Yuan T.T."/>
            <person name="Jiang B.G."/>
            <person name="Yang W.F."/>
            <person name="Lam T.T."/>
            <person name="Chang Q.C."/>
            <person name="Ding S.J."/>
            <person name="Wang X.J."/>
            <person name="Zhu J.G."/>
            <person name="Ruan X.D."/>
            <person name="Zhao L."/>
            <person name="Wei J.T."/>
            <person name="Ye R.Z."/>
            <person name="Que T.C."/>
            <person name="Du C.H."/>
            <person name="Zhou Y.H."/>
            <person name="Cheng J.X."/>
            <person name="Dai P.F."/>
            <person name="Guo W.B."/>
            <person name="Han X.H."/>
            <person name="Huang E.J."/>
            <person name="Li L.F."/>
            <person name="Wei W."/>
            <person name="Gao Y.C."/>
            <person name="Liu J.Z."/>
            <person name="Shao H.Z."/>
            <person name="Wang X."/>
            <person name="Wang C.C."/>
            <person name="Yang T.C."/>
            <person name="Huo Q.B."/>
            <person name="Li W."/>
            <person name="Chen H.Y."/>
            <person name="Chen S.E."/>
            <person name="Zhou L.G."/>
            <person name="Ni X.B."/>
            <person name="Tian J.H."/>
            <person name="Sheng Y."/>
            <person name="Liu T."/>
            <person name="Pan Y.S."/>
            <person name="Xia L.Y."/>
            <person name="Li J."/>
            <person name="Zhao F."/>
            <person name="Cao W.C."/>
        </authorList>
    </citation>
    <scope>NUCLEOTIDE SEQUENCE</scope>
    <source>
        <strain evidence="1">Rsan-2018</strain>
    </source>
</reference>
<accession>A0A9D4T1Z0</accession>
<reference evidence="1" key="2">
    <citation type="submission" date="2021-09" db="EMBL/GenBank/DDBJ databases">
        <authorList>
            <person name="Jia N."/>
            <person name="Wang J."/>
            <person name="Shi W."/>
            <person name="Du L."/>
            <person name="Sun Y."/>
            <person name="Zhan W."/>
            <person name="Jiang J."/>
            <person name="Wang Q."/>
            <person name="Zhang B."/>
            <person name="Ji P."/>
            <person name="Sakyi L.B."/>
            <person name="Cui X."/>
            <person name="Yuan T."/>
            <person name="Jiang B."/>
            <person name="Yang W."/>
            <person name="Lam T.T.-Y."/>
            <person name="Chang Q."/>
            <person name="Ding S."/>
            <person name="Wang X."/>
            <person name="Zhu J."/>
            <person name="Ruan X."/>
            <person name="Zhao L."/>
            <person name="Wei J."/>
            <person name="Que T."/>
            <person name="Du C."/>
            <person name="Cheng J."/>
            <person name="Dai P."/>
            <person name="Han X."/>
            <person name="Huang E."/>
            <person name="Gao Y."/>
            <person name="Liu J."/>
            <person name="Shao H."/>
            <person name="Ye R."/>
            <person name="Li L."/>
            <person name="Wei W."/>
            <person name="Wang X."/>
            <person name="Wang C."/>
            <person name="Huo Q."/>
            <person name="Li W."/>
            <person name="Guo W."/>
            <person name="Chen H."/>
            <person name="Chen S."/>
            <person name="Zhou L."/>
            <person name="Zhou L."/>
            <person name="Ni X."/>
            <person name="Tian J."/>
            <person name="Zhou Y."/>
            <person name="Sheng Y."/>
            <person name="Liu T."/>
            <person name="Pan Y."/>
            <person name="Xia L."/>
            <person name="Li J."/>
            <person name="Zhao F."/>
            <person name="Cao W."/>
        </authorList>
    </citation>
    <scope>NUCLEOTIDE SEQUENCE</scope>
    <source>
        <strain evidence="1">Rsan-2018</strain>
        <tissue evidence="1">Larvae</tissue>
    </source>
</reference>
<comment type="caution">
    <text evidence="1">The sequence shown here is derived from an EMBL/GenBank/DDBJ whole genome shotgun (WGS) entry which is preliminary data.</text>
</comment>
<dbReference type="Proteomes" id="UP000821837">
    <property type="component" value="Chromosome 3"/>
</dbReference>
<proteinExistence type="predicted"/>
<evidence type="ECO:0000313" key="1">
    <source>
        <dbReference type="EMBL" id="KAH7963372.1"/>
    </source>
</evidence>
<sequence length="154" mass="16572">MAPPQQEPTPREADEKYRAAVKRLVIGEGTVALKYGSMYFAVPTVRPRLQCLTDLDVAISSANIGGPDGDLVEVVANLNHSTVDVVAELVKALSYQTQQDFEPVIVQPARAPQSRLSDDPPSPYRVSVGLRPAAAAFDRLATAAFQRGRGLANE</sequence>
<name>A0A9D4T1Z0_RHISA</name>
<dbReference type="EMBL" id="JABSTV010001249">
    <property type="protein sequence ID" value="KAH7963372.1"/>
    <property type="molecule type" value="Genomic_DNA"/>
</dbReference>
<protein>
    <submittedName>
        <fullName evidence="1">Uncharacterized protein</fullName>
    </submittedName>
</protein>
<evidence type="ECO:0000313" key="2">
    <source>
        <dbReference type="Proteomes" id="UP000821837"/>
    </source>
</evidence>
<dbReference type="AlphaFoldDB" id="A0A9D4T1Z0"/>
<organism evidence="1 2">
    <name type="scientific">Rhipicephalus sanguineus</name>
    <name type="common">Brown dog tick</name>
    <name type="synonym">Ixodes sanguineus</name>
    <dbReference type="NCBI Taxonomy" id="34632"/>
    <lineage>
        <taxon>Eukaryota</taxon>
        <taxon>Metazoa</taxon>
        <taxon>Ecdysozoa</taxon>
        <taxon>Arthropoda</taxon>
        <taxon>Chelicerata</taxon>
        <taxon>Arachnida</taxon>
        <taxon>Acari</taxon>
        <taxon>Parasitiformes</taxon>
        <taxon>Ixodida</taxon>
        <taxon>Ixodoidea</taxon>
        <taxon>Ixodidae</taxon>
        <taxon>Rhipicephalinae</taxon>
        <taxon>Rhipicephalus</taxon>
        <taxon>Rhipicephalus</taxon>
    </lineage>
</organism>